<evidence type="ECO:0000256" key="1">
    <source>
        <dbReference type="SAM" id="MobiDB-lite"/>
    </source>
</evidence>
<evidence type="ECO:0000313" key="3">
    <source>
        <dbReference type="Proteomes" id="UP000230423"/>
    </source>
</evidence>
<organism evidence="2 3">
    <name type="scientific">Teladorsagia circumcincta</name>
    <name type="common">Brown stomach worm</name>
    <name type="synonym">Ostertagia circumcincta</name>
    <dbReference type="NCBI Taxonomy" id="45464"/>
    <lineage>
        <taxon>Eukaryota</taxon>
        <taxon>Metazoa</taxon>
        <taxon>Ecdysozoa</taxon>
        <taxon>Nematoda</taxon>
        <taxon>Chromadorea</taxon>
        <taxon>Rhabditida</taxon>
        <taxon>Rhabditina</taxon>
        <taxon>Rhabditomorpha</taxon>
        <taxon>Strongyloidea</taxon>
        <taxon>Trichostrongylidae</taxon>
        <taxon>Teladorsagia</taxon>
    </lineage>
</organism>
<proteinExistence type="predicted"/>
<dbReference type="AlphaFoldDB" id="A0A2G9TUW9"/>
<dbReference type="Proteomes" id="UP000230423">
    <property type="component" value="Unassembled WGS sequence"/>
</dbReference>
<dbReference type="EMBL" id="KZ353969">
    <property type="protein sequence ID" value="PIO61242.1"/>
    <property type="molecule type" value="Genomic_DNA"/>
</dbReference>
<gene>
    <name evidence="2" type="ORF">TELCIR_17243</name>
</gene>
<feature type="compositionally biased region" description="Basic and acidic residues" evidence="1">
    <location>
        <begin position="77"/>
        <end position="89"/>
    </location>
</feature>
<evidence type="ECO:0000313" key="2">
    <source>
        <dbReference type="EMBL" id="PIO61242.1"/>
    </source>
</evidence>
<name>A0A2G9TUW9_TELCI</name>
<dbReference type="OrthoDB" id="10045365at2759"/>
<protein>
    <submittedName>
        <fullName evidence="2">Uncharacterized protein</fullName>
    </submittedName>
</protein>
<sequence>MPRVTLSEKTVDPYRLIAVVFHWTKMENHCLLTAVGAIIEKDEEGRPLGPDGQVLPTDDAGNFIHPAVGPDGSPLPTDEHKRPVGLDGG</sequence>
<keyword evidence="3" id="KW-1185">Reference proteome</keyword>
<reference evidence="2 3" key="1">
    <citation type="submission" date="2015-09" db="EMBL/GenBank/DDBJ databases">
        <title>Draft genome of the parasitic nematode Teladorsagia circumcincta isolate WARC Sus (inbred).</title>
        <authorList>
            <person name="Mitreva M."/>
        </authorList>
    </citation>
    <scope>NUCLEOTIDE SEQUENCE [LARGE SCALE GENOMIC DNA]</scope>
    <source>
        <strain evidence="2 3">S</strain>
    </source>
</reference>
<feature type="region of interest" description="Disordered" evidence="1">
    <location>
        <begin position="43"/>
        <end position="89"/>
    </location>
</feature>
<accession>A0A2G9TUW9</accession>